<proteinExistence type="predicted"/>
<evidence type="ECO:0000313" key="2">
    <source>
        <dbReference type="Proteomes" id="UP001066276"/>
    </source>
</evidence>
<dbReference type="Proteomes" id="UP001066276">
    <property type="component" value="Chromosome 6"/>
</dbReference>
<keyword evidence="2" id="KW-1185">Reference proteome</keyword>
<name>A0AAV7R297_PLEWA</name>
<gene>
    <name evidence="1" type="ORF">NDU88_012949</name>
</gene>
<comment type="caution">
    <text evidence="1">The sequence shown here is derived from an EMBL/GenBank/DDBJ whole genome shotgun (WGS) entry which is preliminary data.</text>
</comment>
<accession>A0AAV7R297</accession>
<organism evidence="1 2">
    <name type="scientific">Pleurodeles waltl</name>
    <name type="common">Iberian ribbed newt</name>
    <dbReference type="NCBI Taxonomy" id="8319"/>
    <lineage>
        <taxon>Eukaryota</taxon>
        <taxon>Metazoa</taxon>
        <taxon>Chordata</taxon>
        <taxon>Craniata</taxon>
        <taxon>Vertebrata</taxon>
        <taxon>Euteleostomi</taxon>
        <taxon>Amphibia</taxon>
        <taxon>Batrachia</taxon>
        <taxon>Caudata</taxon>
        <taxon>Salamandroidea</taxon>
        <taxon>Salamandridae</taxon>
        <taxon>Pleurodelinae</taxon>
        <taxon>Pleurodeles</taxon>
    </lineage>
</organism>
<dbReference type="EMBL" id="JANPWB010000010">
    <property type="protein sequence ID" value="KAJ1146686.1"/>
    <property type="molecule type" value="Genomic_DNA"/>
</dbReference>
<protein>
    <submittedName>
        <fullName evidence="1">Uncharacterized protein</fullName>
    </submittedName>
</protein>
<evidence type="ECO:0000313" key="1">
    <source>
        <dbReference type="EMBL" id="KAJ1146686.1"/>
    </source>
</evidence>
<dbReference type="AlphaFoldDB" id="A0AAV7R297"/>
<reference evidence="1" key="1">
    <citation type="journal article" date="2022" name="bioRxiv">
        <title>Sequencing and chromosome-scale assembly of the giantPleurodeles waltlgenome.</title>
        <authorList>
            <person name="Brown T."/>
            <person name="Elewa A."/>
            <person name="Iarovenko S."/>
            <person name="Subramanian E."/>
            <person name="Araus A.J."/>
            <person name="Petzold A."/>
            <person name="Susuki M."/>
            <person name="Suzuki K.-i.T."/>
            <person name="Hayashi T."/>
            <person name="Toyoda A."/>
            <person name="Oliveira C."/>
            <person name="Osipova E."/>
            <person name="Leigh N.D."/>
            <person name="Simon A."/>
            <person name="Yun M.H."/>
        </authorList>
    </citation>
    <scope>NUCLEOTIDE SEQUENCE</scope>
    <source>
        <strain evidence="1">20211129_DDA</strain>
        <tissue evidence="1">Liver</tissue>
    </source>
</reference>
<sequence>MEPDVTDTGSGLTPDIRMSLKGRLTRTAAELPGPVESAQWVERLPRPAAERAPGSGRRLRLKLGFVLCVSASSLARMFTPLLVRSQRAPGKGWRNESDPPVAAGAAAPRMEARDGGKTCLHPLKAAELAGVMRRVHG</sequence>